<dbReference type="EMBL" id="CP032869">
    <property type="protein sequence ID" value="AYL96355.1"/>
    <property type="molecule type" value="Genomic_DNA"/>
</dbReference>
<dbReference type="OrthoDB" id="955741at2"/>
<organism evidence="1 2">
    <name type="scientific">Mucilaginibacter celer</name>
    <dbReference type="NCBI Taxonomy" id="2305508"/>
    <lineage>
        <taxon>Bacteria</taxon>
        <taxon>Pseudomonadati</taxon>
        <taxon>Bacteroidota</taxon>
        <taxon>Sphingobacteriia</taxon>
        <taxon>Sphingobacteriales</taxon>
        <taxon>Sphingobacteriaceae</taxon>
        <taxon>Mucilaginibacter</taxon>
    </lineage>
</organism>
<keyword evidence="2" id="KW-1185">Reference proteome</keyword>
<evidence type="ECO:0000313" key="1">
    <source>
        <dbReference type="EMBL" id="AYL96355.1"/>
    </source>
</evidence>
<gene>
    <name evidence="1" type="ORF">HYN43_014090</name>
</gene>
<evidence type="ECO:0000313" key="2">
    <source>
        <dbReference type="Proteomes" id="UP000270046"/>
    </source>
</evidence>
<proteinExistence type="predicted"/>
<name>A0A494VYY0_9SPHI</name>
<dbReference type="KEGG" id="muh:HYN43_014090"/>
<reference evidence="1 2" key="1">
    <citation type="submission" date="2018-10" db="EMBL/GenBank/DDBJ databases">
        <title>Genome sequencing of Mucilaginibacter sp. HYN0043.</title>
        <authorList>
            <person name="Kim M."/>
            <person name="Yi H."/>
        </authorList>
    </citation>
    <scope>NUCLEOTIDE SEQUENCE [LARGE SCALE GENOMIC DNA]</scope>
    <source>
        <strain evidence="1 2">HYN0043</strain>
    </source>
</reference>
<dbReference type="Proteomes" id="UP000270046">
    <property type="component" value="Chromosome"/>
</dbReference>
<dbReference type="AlphaFoldDB" id="A0A494VYY0"/>
<protein>
    <submittedName>
        <fullName evidence="1">Uncharacterized protein</fullName>
    </submittedName>
</protein>
<dbReference type="InterPro" id="IPR046167">
    <property type="entry name" value="DUF6169"/>
</dbReference>
<dbReference type="Pfam" id="PF19666">
    <property type="entry name" value="DUF6169"/>
    <property type="match status" value="1"/>
</dbReference>
<sequence>MDNYYSFLKEQDEDSSIFYYFVTSQNFVYTVYFKVDEYSHYIQNFPLLLQSGYALGFRKTSLAGNESNKLYDAKIFPTIYQVINDFVEFNGSETVLLYHCDTSDKKQRERSRLFDKWESYVKVTCLERHNVEVRINESSYYLGFIANSNNSNIEVLKHEFNDFAYFIIREK</sequence>
<accession>A0A494VYY0</accession>
<dbReference type="RefSeq" id="WP_119409952.1">
    <property type="nucleotide sequence ID" value="NZ_CP032869.1"/>
</dbReference>